<evidence type="ECO:0000313" key="1">
    <source>
        <dbReference type="EMBL" id="UGO48714.1"/>
    </source>
</evidence>
<gene>
    <name evidence="1" type="ORF">ELISACORREA_53</name>
</gene>
<proteinExistence type="predicted"/>
<dbReference type="Proteomes" id="UP000827802">
    <property type="component" value="Segment"/>
</dbReference>
<dbReference type="EMBL" id="OK499973">
    <property type="protein sequence ID" value="UGO48714.1"/>
    <property type="molecule type" value="Genomic_DNA"/>
</dbReference>
<reference evidence="1 2" key="1">
    <citation type="submission" date="2021-10" db="EMBL/GenBank/DDBJ databases">
        <authorList>
            <person name="Correa E.C."/>
            <person name="Carson S.C."/>
            <person name="Rodriguez A.R."/>
            <person name="Thompson D.W."/>
            <person name="Grose J.H."/>
        </authorList>
    </citation>
    <scope>NUCLEOTIDE SEQUENCE [LARGE SCALE GENOMIC DNA]</scope>
</reference>
<keyword evidence="2" id="KW-1185">Reference proteome</keyword>
<protein>
    <submittedName>
        <fullName evidence="1">Uncharacterized protein</fullName>
    </submittedName>
</protein>
<accession>A0AAE9CC42</accession>
<name>A0AAE9CC42_9CAUD</name>
<evidence type="ECO:0000313" key="2">
    <source>
        <dbReference type="Proteomes" id="UP000827802"/>
    </source>
</evidence>
<sequence length="106" mass="12052">MITSTKRTEDYAMENLVIAVDKTNFVLAAADKTNFWIVWDKIDAAIPTGNKYLNNLEMHYCEALNMQTEGKAAYEIAKHFGFETLEQMFTAVANQAEEDFEIKAFG</sequence>
<organism evidence="1 2">
    <name type="scientific">Citrobacter phage vB_CfrD_ElisaCorrea</name>
    <dbReference type="NCBI Taxonomy" id="2894791"/>
    <lineage>
        <taxon>Viruses</taxon>
        <taxon>Duplodnaviria</taxon>
        <taxon>Heunggongvirae</taxon>
        <taxon>Uroviricota</taxon>
        <taxon>Caudoviricetes</taxon>
        <taxon>Drexlerviridae</taxon>
        <taxon>Tempevirinae</taxon>
        <taxon>Tlsvirus</taxon>
        <taxon>Tlsvirus ecorrea</taxon>
    </lineage>
</organism>